<feature type="transmembrane region" description="Helical" evidence="1">
    <location>
        <begin position="93"/>
        <end position="110"/>
    </location>
</feature>
<evidence type="ECO:0000313" key="3">
    <source>
        <dbReference type="Proteomes" id="UP000185781"/>
    </source>
</evidence>
<name>A0A1N7QW54_9FLAO</name>
<dbReference type="OrthoDB" id="1246786at2"/>
<dbReference type="AlphaFoldDB" id="A0A1N7QW54"/>
<dbReference type="EMBL" id="FTOV01000020">
    <property type="protein sequence ID" value="SIT27085.1"/>
    <property type="molecule type" value="Genomic_DNA"/>
</dbReference>
<dbReference type="RefSeq" id="WP_076396385.1">
    <property type="nucleotide sequence ID" value="NZ_FTOV01000020.1"/>
</dbReference>
<accession>A0A1N7QW54</accession>
<protein>
    <submittedName>
        <fullName evidence="2">Uncharacterized protein</fullName>
    </submittedName>
</protein>
<proteinExistence type="predicted"/>
<keyword evidence="1" id="KW-1133">Transmembrane helix</keyword>
<organism evidence="2 3">
    <name type="scientific">Chryseobacterium gambrini</name>
    <dbReference type="NCBI Taxonomy" id="373672"/>
    <lineage>
        <taxon>Bacteria</taxon>
        <taxon>Pseudomonadati</taxon>
        <taxon>Bacteroidota</taxon>
        <taxon>Flavobacteriia</taxon>
        <taxon>Flavobacteriales</taxon>
        <taxon>Weeksellaceae</taxon>
        <taxon>Chryseobacterium group</taxon>
        <taxon>Chryseobacterium</taxon>
    </lineage>
</organism>
<keyword evidence="1" id="KW-0812">Transmembrane</keyword>
<sequence>MFSKEQEQEITDYLMLHKLPLDILLEVKDHMISQVADIQTEENLNFQDAFHKTRKLWESEFKRTTYSAFFSEEIPVIVKKIVKERYFSIFKKSLLLGLVSAAVNFASVFLMKDAEIYSLFFQIQNGLFILFPVAIWALHYKMLKYIKSDYKYKGKLYYTMYQQNAAVTISMIGIMGQIVSKEGNYPYLYFREHNHDEIVYVLITLILPFVVQVMIIFVMINFFEHKKSLEKMKEFLNLSAE</sequence>
<dbReference type="Proteomes" id="UP000185781">
    <property type="component" value="Unassembled WGS sequence"/>
</dbReference>
<gene>
    <name evidence="2" type="ORF">SAMN05421785_12028</name>
</gene>
<evidence type="ECO:0000313" key="2">
    <source>
        <dbReference type="EMBL" id="SIT27085.1"/>
    </source>
</evidence>
<feature type="transmembrane region" description="Helical" evidence="1">
    <location>
        <begin position="198"/>
        <end position="223"/>
    </location>
</feature>
<feature type="transmembrane region" description="Helical" evidence="1">
    <location>
        <begin position="158"/>
        <end position="178"/>
    </location>
</feature>
<evidence type="ECO:0000256" key="1">
    <source>
        <dbReference type="SAM" id="Phobius"/>
    </source>
</evidence>
<reference evidence="2 3" key="1">
    <citation type="submission" date="2017-01" db="EMBL/GenBank/DDBJ databases">
        <authorList>
            <person name="Mah S.A."/>
            <person name="Swanson W.J."/>
            <person name="Moy G.W."/>
            <person name="Vacquier V.D."/>
        </authorList>
    </citation>
    <scope>NUCLEOTIDE SEQUENCE [LARGE SCALE GENOMIC DNA]</scope>
    <source>
        <strain evidence="2 3">DSM 18014</strain>
    </source>
</reference>
<keyword evidence="1" id="KW-0472">Membrane</keyword>
<feature type="transmembrane region" description="Helical" evidence="1">
    <location>
        <begin position="116"/>
        <end position="138"/>
    </location>
</feature>
<dbReference type="STRING" id="373672.SAMN05421785_12028"/>